<keyword evidence="4" id="KW-0813">Transport</keyword>
<evidence type="ECO:0000313" key="15">
    <source>
        <dbReference type="Proteomes" id="UP000000759"/>
    </source>
</evidence>
<dbReference type="AlphaFoldDB" id="B5Y5A9"/>
<evidence type="ECO:0000256" key="4">
    <source>
        <dbReference type="ARBA" id="ARBA00022448"/>
    </source>
</evidence>
<feature type="coiled-coil region" evidence="10">
    <location>
        <begin position="322"/>
        <end position="429"/>
    </location>
</feature>
<dbReference type="GO" id="GO:0000139">
    <property type="term" value="C:Golgi membrane"/>
    <property type="evidence" value="ECO:0007669"/>
    <property type="project" value="UniProtKB-SubCell"/>
</dbReference>
<evidence type="ECO:0000256" key="8">
    <source>
        <dbReference type="ARBA" id="ARBA00023054"/>
    </source>
</evidence>
<feature type="coiled-coil region" evidence="10">
    <location>
        <begin position="509"/>
        <end position="543"/>
    </location>
</feature>
<evidence type="ECO:0000259" key="13">
    <source>
        <dbReference type="Pfam" id="PF25398"/>
    </source>
</evidence>
<protein>
    <recommendedName>
        <fullName evidence="3">Protein CASP</fullName>
    </recommendedName>
</protein>
<evidence type="ECO:0000259" key="12">
    <source>
        <dbReference type="Pfam" id="PF08172"/>
    </source>
</evidence>
<feature type="domain" description="CASP C-terminal" evidence="12">
    <location>
        <begin position="511"/>
        <end position="754"/>
    </location>
</feature>
<evidence type="ECO:0000256" key="6">
    <source>
        <dbReference type="ARBA" id="ARBA00022989"/>
    </source>
</evidence>
<dbReference type="OMA" id="WQQEGFN"/>
<dbReference type="OrthoDB" id="10257567at2759"/>
<dbReference type="Pfam" id="PF25398">
    <property type="entry name" value="CUX1_N"/>
    <property type="match status" value="1"/>
</dbReference>
<proteinExistence type="inferred from homology"/>
<feature type="coiled-coil region" evidence="10">
    <location>
        <begin position="156"/>
        <end position="282"/>
    </location>
</feature>
<dbReference type="GeneID" id="7204025"/>
<dbReference type="InterPro" id="IPR057476">
    <property type="entry name" value="Cux_N"/>
</dbReference>
<keyword evidence="15" id="KW-1185">Reference proteome</keyword>
<evidence type="ECO:0000256" key="5">
    <source>
        <dbReference type="ARBA" id="ARBA00022692"/>
    </source>
</evidence>
<keyword evidence="8 10" id="KW-0175">Coiled coil</keyword>
<accession>B5Y5A9</accession>
<evidence type="ECO:0000256" key="10">
    <source>
        <dbReference type="SAM" id="Coils"/>
    </source>
</evidence>
<organism evidence="14 15">
    <name type="scientific">Phaeodactylum tricornutum (strain CCAP 1055/1)</name>
    <dbReference type="NCBI Taxonomy" id="556484"/>
    <lineage>
        <taxon>Eukaryota</taxon>
        <taxon>Sar</taxon>
        <taxon>Stramenopiles</taxon>
        <taxon>Ochrophyta</taxon>
        <taxon>Bacillariophyta</taxon>
        <taxon>Bacillariophyceae</taxon>
        <taxon>Bacillariophycidae</taxon>
        <taxon>Naviculales</taxon>
        <taxon>Phaeodactylaceae</taxon>
        <taxon>Phaeodactylum</taxon>
    </lineage>
</organism>
<evidence type="ECO:0000256" key="1">
    <source>
        <dbReference type="ARBA" id="ARBA00004409"/>
    </source>
</evidence>
<gene>
    <name evidence="14" type="ORF">PHATR_44086</name>
</gene>
<evidence type="ECO:0000256" key="7">
    <source>
        <dbReference type="ARBA" id="ARBA00023034"/>
    </source>
</evidence>
<keyword evidence="6" id="KW-1133">Transmembrane helix</keyword>
<dbReference type="HOGENOM" id="CLU_016758_0_0_1"/>
<dbReference type="PaxDb" id="2850-Phatr44086"/>
<evidence type="ECO:0000256" key="11">
    <source>
        <dbReference type="SAM" id="MobiDB-lite"/>
    </source>
</evidence>
<dbReference type="eggNOG" id="KOG0963">
    <property type="taxonomic scope" value="Eukaryota"/>
</dbReference>
<feature type="compositionally biased region" description="Pro residues" evidence="11">
    <location>
        <begin position="573"/>
        <end position="584"/>
    </location>
</feature>
<evidence type="ECO:0000313" key="14">
    <source>
        <dbReference type="EMBL" id="ACI65624.1"/>
    </source>
</evidence>
<feature type="coiled-coil region" evidence="10">
    <location>
        <begin position="601"/>
        <end position="635"/>
    </location>
</feature>
<dbReference type="PANTHER" id="PTHR14043">
    <property type="entry name" value="CCAAT DISPLACEMENT PROTEIN-RELATED"/>
    <property type="match status" value="1"/>
</dbReference>
<reference evidence="15" key="2">
    <citation type="submission" date="2008-08" db="EMBL/GenBank/DDBJ databases">
        <authorList>
            <consortium name="Diatom Consortium"/>
            <person name="Grigoriev I."/>
            <person name="Grimwood J."/>
            <person name="Kuo A."/>
            <person name="Otillar R.P."/>
            <person name="Salamov A."/>
            <person name="Detter J.C."/>
            <person name="Lindquist E."/>
            <person name="Shapiro H."/>
            <person name="Lucas S."/>
            <person name="Glavina del Rio T."/>
            <person name="Pitluck S."/>
            <person name="Rokhsar D."/>
            <person name="Bowler C."/>
        </authorList>
    </citation>
    <scope>GENOME REANNOTATION</scope>
    <source>
        <strain evidence="15">CCAP 1055/1</strain>
    </source>
</reference>
<dbReference type="InParanoid" id="B5Y5A9"/>
<dbReference type="GO" id="GO:0006891">
    <property type="term" value="P:intra-Golgi vesicle-mediated transport"/>
    <property type="evidence" value="ECO:0007669"/>
    <property type="project" value="InterPro"/>
</dbReference>
<feature type="coiled-coil region" evidence="10">
    <location>
        <begin position="90"/>
        <end position="117"/>
    </location>
</feature>
<feature type="domain" description="Cux N-terminal" evidence="13">
    <location>
        <begin position="9"/>
        <end position="141"/>
    </location>
</feature>
<reference evidence="14 15" key="1">
    <citation type="journal article" date="2008" name="Nature">
        <title>The Phaeodactylum genome reveals the evolutionary history of diatom genomes.</title>
        <authorList>
            <person name="Bowler C."/>
            <person name="Allen A.E."/>
            <person name="Badger J.H."/>
            <person name="Grimwood J."/>
            <person name="Jabbari K."/>
            <person name="Kuo A."/>
            <person name="Maheswari U."/>
            <person name="Martens C."/>
            <person name="Maumus F."/>
            <person name="Otillar R.P."/>
            <person name="Rayko E."/>
            <person name="Salamov A."/>
            <person name="Vandepoele K."/>
            <person name="Beszteri B."/>
            <person name="Gruber A."/>
            <person name="Heijde M."/>
            <person name="Katinka M."/>
            <person name="Mock T."/>
            <person name="Valentin K."/>
            <person name="Verret F."/>
            <person name="Berges J.A."/>
            <person name="Brownlee C."/>
            <person name="Cadoret J.P."/>
            <person name="Chiovitti A."/>
            <person name="Choi C.J."/>
            <person name="Coesel S."/>
            <person name="De Martino A."/>
            <person name="Detter J.C."/>
            <person name="Durkin C."/>
            <person name="Falciatore A."/>
            <person name="Fournet J."/>
            <person name="Haruta M."/>
            <person name="Huysman M.J."/>
            <person name="Jenkins B.D."/>
            <person name="Jiroutova K."/>
            <person name="Jorgensen R.E."/>
            <person name="Joubert Y."/>
            <person name="Kaplan A."/>
            <person name="Kroger N."/>
            <person name="Kroth P.G."/>
            <person name="La Roche J."/>
            <person name="Lindquist E."/>
            <person name="Lommer M."/>
            <person name="Martin-Jezequel V."/>
            <person name="Lopez P.J."/>
            <person name="Lucas S."/>
            <person name="Mangogna M."/>
            <person name="McGinnis K."/>
            <person name="Medlin L.K."/>
            <person name="Montsant A."/>
            <person name="Oudot-Le Secq M.P."/>
            <person name="Napoli C."/>
            <person name="Obornik M."/>
            <person name="Parker M.S."/>
            <person name="Petit J.L."/>
            <person name="Porcel B.M."/>
            <person name="Poulsen N."/>
            <person name="Robison M."/>
            <person name="Rychlewski L."/>
            <person name="Rynearson T.A."/>
            <person name="Schmutz J."/>
            <person name="Shapiro H."/>
            <person name="Siaut M."/>
            <person name="Stanley M."/>
            <person name="Sussman M.R."/>
            <person name="Taylor A.R."/>
            <person name="Vardi A."/>
            <person name="von Dassow P."/>
            <person name="Vyverman W."/>
            <person name="Willis A."/>
            <person name="Wyrwicz L.S."/>
            <person name="Rokhsar D.S."/>
            <person name="Weissenbach J."/>
            <person name="Armbrust E.V."/>
            <person name="Green B.R."/>
            <person name="Van de Peer Y."/>
            <person name="Grigoriev I.V."/>
        </authorList>
    </citation>
    <scope>NUCLEOTIDE SEQUENCE [LARGE SCALE GENOMIC DNA]</scope>
    <source>
        <strain evidence="14 15">CCAP 1055/1</strain>
    </source>
</reference>
<dbReference type="RefSeq" id="XP_002186154.1">
    <property type="nucleotide sequence ID" value="XM_002186118.1"/>
</dbReference>
<dbReference type="PANTHER" id="PTHR14043:SF2">
    <property type="entry name" value="HOMEOBOX PROTEIN CUT"/>
    <property type="match status" value="1"/>
</dbReference>
<comment type="similarity">
    <text evidence="2">Belongs to the CASP family.</text>
</comment>
<dbReference type="Pfam" id="PF08172">
    <property type="entry name" value="CASP_C"/>
    <property type="match status" value="1"/>
</dbReference>
<feature type="region of interest" description="Disordered" evidence="11">
    <location>
        <begin position="568"/>
        <end position="599"/>
    </location>
</feature>
<dbReference type="STRING" id="556484.B5Y5A9"/>
<evidence type="ECO:0000256" key="9">
    <source>
        <dbReference type="ARBA" id="ARBA00023136"/>
    </source>
</evidence>
<keyword evidence="9" id="KW-0472">Membrane</keyword>
<evidence type="ECO:0000256" key="2">
    <source>
        <dbReference type="ARBA" id="ARBA00006415"/>
    </source>
</evidence>
<name>B5Y5A9_PHATC</name>
<evidence type="ECO:0000256" key="3">
    <source>
        <dbReference type="ARBA" id="ARBA00018691"/>
    </source>
</evidence>
<keyword evidence="7" id="KW-0333">Golgi apparatus</keyword>
<dbReference type="InterPro" id="IPR012955">
    <property type="entry name" value="CASP_C"/>
</dbReference>
<dbReference type="KEGG" id="pti:PHATR_44086"/>
<sequence>MTDAILPSLEAAVEDWNGFNWNERLAEVDIFLQQTKEVKEQSLQARKNLAEITKQLKRSVKSVETTTFDLKKEANPESVASSIKSMESLTKECRVTVKSYQEEIDNLTRRCKTSESSYVSLCQALSEQSEPAAILASALQHIHAQQAQMTQLLSTVEHVNQELQSQETMNVSYRKEIASLQKSKSNSSGNAGVGKADREELVQLRREVAEYEIEFRSLKNQDITIRRLEARIAELQTVGEEHLKEELEKHKEELQESEGRKVAEALEREAAMERKVQTLELQLQAERAGREATQGALLDADEGVSQREAAWEAQRRILVDDAERVRESLQTATRERDELRLKMAAVSENTTPEPSPPSGGLSVSDLILERKAYEAEVAELSETANMLREELRTKELQVMDEKRISQVKLSNLERQVATLSFDLSTAQSQLHSAPSQALVDNMKRELRILKRLEYNADDVDTERDPEIAGGNAGDEDDKDLESVLVAKLRRAESDLVTERVTRTSLIEDIETLKKSMLDAEKTNNALEKLVASLERDLERAIATPSAATSRKQSEHVLVEENPATLEHILDPNAAPPLPPPPPPSARSQSESESQQDDHSVATIVMAQRDRLRARCEALEAERDSFKRELQGQVQASEHLKTDNTKLYEKVRYLQNYNKPPSSGHGTAYSRSISAGDRDLDLEALEQRYEASVDPFRQFSKAERQRKLNEMSPMERTVFIVAKTFLATKEMRTALFFYVVAMHLLVFITTYHWSQAAGCIGPNKDYLSHLPPTMPKPVTKEEAPVAGAAAIPTTD</sequence>
<dbReference type="Proteomes" id="UP000000759">
    <property type="component" value="Chromosome 3"/>
</dbReference>
<dbReference type="EMBL" id="CP001142">
    <property type="protein sequence ID" value="ACI65624.1"/>
    <property type="molecule type" value="Genomic_DNA"/>
</dbReference>
<comment type="subcellular location">
    <subcellularLocation>
        <location evidence="1">Golgi apparatus membrane</location>
        <topology evidence="1">Single-pass type IV membrane protein</topology>
    </subcellularLocation>
</comment>
<keyword evidence="5" id="KW-0812">Transmembrane</keyword>